<keyword evidence="2" id="KW-1185">Reference proteome</keyword>
<dbReference type="AlphaFoldDB" id="A0A0V1GRC1"/>
<dbReference type="Proteomes" id="UP000054805">
    <property type="component" value="Unassembled WGS sequence"/>
</dbReference>
<gene>
    <name evidence="1" type="ORF">T4B_11794</name>
</gene>
<dbReference type="EMBL" id="JYDS01000766">
    <property type="protein sequence ID" value="KRZ00697.1"/>
    <property type="molecule type" value="Genomic_DNA"/>
</dbReference>
<sequence length="36" mass="4290">MIAQPWDWIFGHTLRVSWNKLLGYNKECLPQDEGDQ</sequence>
<proteinExistence type="predicted"/>
<evidence type="ECO:0000313" key="2">
    <source>
        <dbReference type="Proteomes" id="UP000054805"/>
    </source>
</evidence>
<organism evidence="1 2">
    <name type="scientific">Trichinella pseudospiralis</name>
    <name type="common">Parasitic roundworm</name>
    <dbReference type="NCBI Taxonomy" id="6337"/>
    <lineage>
        <taxon>Eukaryota</taxon>
        <taxon>Metazoa</taxon>
        <taxon>Ecdysozoa</taxon>
        <taxon>Nematoda</taxon>
        <taxon>Enoplea</taxon>
        <taxon>Dorylaimia</taxon>
        <taxon>Trichinellida</taxon>
        <taxon>Trichinellidae</taxon>
        <taxon>Trichinella</taxon>
    </lineage>
</organism>
<comment type="caution">
    <text evidence="1">The sequence shown here is derived from an EMBL/GenBank/DDBJ whole genome shotgun (WGS) entry which is preliminary data.</text>
</comment>
<protein>
    <submittedName>
        <fullName evidence="1">Uncharacterized protein</fullName>
    </submittedName>
</protein>
<reference evidence="1 2" key="1">
    <citation type="submission" date="2015-01" db="EMBL/GenBank/DDBJ databases">
        <title>Evolution of Trichinella species and genotypes.</title>
        <authorList>
            <person name="Korhonen P.K."/>
            <person name="Edoardo P."/>
            <person name="Giuseppe L.R."/>
            <person name="Gasser R.B."/>
        </authorList>
    </citation>
    <scope>NUCLEOTIDE SEQUENCE [LARGE SCALE GENOMIC DNA]</scope>
    <source>
        <strain evidence="1">ISS588</strain>
    </source>
</reference>
<evidence type="ECO:0000313" key="1">
    <source>
        <dbReference type="EMBL" id="KRZ00697.1"/>
    </source>
</evidence>
<name>A0A0V1GRC1_TRIPS</name>
<accession>A0A0V1GRC1</accession>